<evidence type="ECO:0000313" key="5">
    <source>
        <dbReference type="Proteomes" id="UP001642360"/>
    </source>
</evidence>
<protein>
    <recommendedName>
        <fullName evidence="3">RING-type domain-containing protein</fullName>
    </recommendedName>
</protein>
<keyword evidence="2" id="KW-0732">Signal</keyword>
<feature type="domain" description="RING-type" evidence="3">
    <location>
        <begin position="84"/>
        <end position="125"/>
    </location>
</feature>
<name>A0ABC8T4A7_9AQUA</name>
<keyword evidence="1" id="KW-0863">Zinc-finger</keyword>
<evidence type="ECO:0000256" key="2">
    <source>
        <dbReference type="SAM" id="SignalP"/>
    </source>
</evidence>
<keyword evidence="1" id="KW-0862">Zinc</keyword>
<accession>A0ABC8T4A7</accession>
<dbReference type="InterPro" id="IPR001841">
    <property type="entry name" value="Znf_RING"/>
</dbReference>
<proteinExistence type="predicted"/>
<sequence length="242" mass="25852">MKTTPAMICCCLPCIISILGICPDMVGMRGASDESINALPTHNFKLKRNVSGSSRDNDSEVGEGGFVAAGTEKERAISGEDEVCCIFLARYTDNDGLRELPCSHFFHTECLDKWLKINASCPLYKFEIGDSNVNSSSTTDSNQININAVEAKLITSNNLPLNVTPALPLVLAFESELEPVSGEEDDKFDDPGDEVDVEAKAGGEHVAVLVLEPASASLKIFASGESGGNGEDGLIDRFSLDT</sequence>
<evidence type="ECO:0000313" key="4">
    <source>
        <dbReference type="EMBL" id="CAK9164020.1"/>
    </source>
</evidence>
<dbReference type="EMBL" id="CAUOFW020004140">
    <property type="protein sequence ID" value="CAK9164020.1"/>
    <property type="molecule type" value="Genomic_DNA"/>
</dbReference>
<dbReference type="PANTHER" id="PTHR46225">
    <property type="entry name" value="C3H4 TYPE ZINC FINGER PROTEIN"/>
    <property type="match status" value="1"/>
</dbReference>
<dbReference type="GO" id="GO:0008270">
    <property type="term" value="F:zinc ion binding"/>
    <property type="evidence" value="ECO:0007669"/>
    <property type="project" value="UniProtKB-KW"/>
</dbReference>
<gene>
    <name evidence="4" type="ORF">ILEXP_LOCUS33095</name>
</gene>
<evidence type="ECO:0000259" key="3">
    <source>
        <dbReference type="PROSITE" id="PS50089"/>
    </source>
</evidence>
<feature type="chain" id="PRO_5044867485" description="RING-type domain-containing protein" evidence="2">
    <location>
        <begin position="21"/>
        <end position="242"/>
    </location>
</feature>
<dbReference type="PANTHER" id="PTHR46225:SF19">
    <property type="entry name" value="RING-TYPE DOMAIN-CONTAINING PROTEIN"/>
    <property type="match status" value="1"/>
</dbReference>
<dbReference type="InterPro" id="IPR013083">
    <property type="entry name" value="Znf_RING/FYVE/PHD"/>
</dbReference>
<feature type="signal peptide" evidence="2">
    <location>
        <begin position="1"/>
        <end position="20"/>
    </location>
</feature>
<reference evidence="4 5" key="1">
    <citation type="submission" date="2024-02" db="EMBL/GenBank/DDBJ databases">
        <authorList>
            <person name="Vignale AGUSTIN F."/>
            <person name="Sosa J E."/>
            <person name="Modenutti C."/>
        </authorList>
    </citation>
    <scope>NUCLEOTIDE SEQUENCE [LARGE SCALE GENOMIC DNA]</scope>
</reference>
<dbReference type="Pfam" id="PF13639">
    <property type="entry name" value="zf-RING_2"/>
    <property type="match status" value="1"/>
</dbReference>
<dbReference type="PROSITE" id="PS50089">
    <property type="entry name" value="ZF_RING_2"/>
    <property type="match status" value="1"/>
</dbReference>
<dbReference type="SUPFAM" id="SSF57850">
    <property type="entry name" value="RING/U-box"/>
    <property type="match status" value="1"/>
</dbReference>
<dbReference type="Proteomes" id="UP001642360">
    <property type="component" value="Unassembled WGS sequence"/>
</dbReference>
<organism evidence="4 5">
    <name type="scientific">Ilex paraguariensis</name>
    <name type="common">yerba mate</name>
    <dbReference type="NCBI Taxonomy" id="185542"/>
    <lineage>
        <taxon>Eukaryota</taxon>
        <taxon>Viridiplantae</taxon>
        <taxon>Streptophyta</taxon>
        <taxon>Embryophyta</taxon>
        <taxon>Tracheophyta</taxon>
        <taxon>Spermatophyta</taxon>
        <taxon>Magnoliopsida</taxon>
        <taxon>eudicotyledons</taxon>
        <taxon>Gunneridae</taxon>
        <taxon>Pentapetalae</taxon>
        <taxon>asterids</taxon>
        <taxon>campanulids</taxon>
        <taxon>Aquifoliales</taxon>
        <taxon>Aquifoliaceae</taxon>
        <taxon>Ilex</taxon>
    </lineage>
</organism>
<keyword evidence="5" id="KW-1185">Reference proteome</keyword>
<evidence type="ECO:0000256" key="1">
    <source>
        <dbReference type="PROSITE-ProRule" id="PRU00175"/>
    </source>
</evidence>
<dbReference type="AlphaFoldDB" id="A0ABC8T4A7"/>
<dbReference type="Gene3D" id="3.30.40.10">
    <property type="entry name" value="Zinc/RING finger domain, C3HC4 (zinc finger)"/>
    <property type="match status" value="1"/>
</dbReference>
<comment type="caution">
    <text evidence="4">The sequence shown here is derived from an EMBL/GenBank/DDBJ whole genome shotgun (WGS) entry which is preliminary data.</text>
</comment>
<keyword evidence="1" id="KW-0479">Metal-binding</keyword>